<organism evidence="1 2">
    <name type="scientific">Euphydryas editha</name>
    <name type="common">Edith's checkerspot</name>
    <dbReference type="NCBI Taxonomy" id="104508"/>
    <lineage>
        <taxon>Eukaryota</taxon>
        <taxon>Metazoa</taxon>
        <taxon>Ecdysozoa</taxon>
        <taxon>Arthropoda</taxon>
        <taxon>Hexapoda</taxon>
        <taxon>Insecta</taxon>
        <taxon>Pterygota</taxon>
        <taxon>Neoptera</taxon>
        <taxon>Endopterygota</taxon>
        <taxon>Lepidoptera</taxon>
        <taxon>Glossata</taxon>
        <taxon>Ditrysia</taxon>
        <taxon>Papilionoidea</taxon>
        <taxon>Nymphalidae</taxon>
        <taxon>Nymphalinae</taxon>
        <taxon>Euphydryas</taxon>
    </lineage>
</organism>
<sequence length="144" mass="16895">MRSRRKILLIHGIPETKNENLTSVVIKVLTDHLKVPELSCTAVSRSHRMGRTKFSRPRPIVIKFHDVALRNKIWYEKTNLKNTGITLTLRNLDKKSSRDIYDCKAAFWSLEMLDKGSPDHHYRSRWGSASHYLYIRDRGYNKSI</sequence>
<dbReference type="Proteomes" id="UP001153954">
    <property type="component" value="Unassembled WGS sequence"/>
</dbReference>
<evidence type="ECO:0000313" key="2">
    <source>
        <dbReference type="Proteomes" id="UP001153954"/>
    </source>
</evidence>
<evidence type="ECO:0000313" key="1">
    <source>
        <dbReference type="EMBL" id="CAH2095794.1"/>
    </source>
</evidence>
<dbReference type="Gene3D" id="3.30.70.1820">
    <property type="entry name" value="L1 transposable element, RRM domain"/>
    <property type="match status" value="1"/>
</dbReference>
<reference evidence="1" key="1">
    <citation type="submission" date="2022-03" db="EMBL/GenBank/DDBJ databases">
        <authorList>
            <person name="Tunstrom K."/>
        </authorList>
    </citation>
    <scope>NUCLEOTIDE SEQUENCE</scope>
</reference>
<name>A0AAU9U7G9_EUPED</name>
<keyword evidence="2" id="KW-1185">Reference proteome</keyword>
<dbReference type="EMBL" id="CAKOGL010000016">
    <property type="protein sequence ID" value="CAH2095794.1"/>
    <property type="molecule type" value="Genomic_DNA"/>
</dbReference>
<comment type="caution">
    <text evidence="1">The sequence shown here is derived from an EMBL/GenBank/DDBJ whole genome shotgun (WGS) entry which is preliminary data.</text>
</comment>
<proteinExistence type="predicted"/>
<accession>A0AAU9U7G9</accession>
<dbReference type="AlphaFoldDB" id="A0AAU9U7G9"/>
<gene>
    <name evidence="1" type="ORF">EEDITHA_LOCUS11210</name>
</gene>
<protein>
    <submittedName>
        <fullName evidence="1">Uncharacterized protein</fullName>
    </submittedName>
</protein>